<organism evidence="16">
    <name type="scientific">Lygus hesperus</name>
    <name type="common">Western plant bug</name>
    <dbReference type="NCBI Taxonomy" id="30085"/>
    <lineage>
        <taxon>Eukaryota</taxon>
        <taxon>Metazoa</taxon>
        <taxon>Ecdysozoa</taxon>
        <taxon>Arthropoda</taxon>
        <taxon>Hexapoda</taxon>
        <taxon>Insecta</taxon>
        <taxon>Pterygota</taxon>
        <taxon>Neoptera</taxon>
        <taxon>Paraneoptera</taxon>
        <taxon>Hemiptera</taxon>
        <taxon>Heteroptera</taxon>
        <taxon>Panheteroptera</taxon>
        <taxon>Cimicomorpha</taxon>
        <taxon>Miridae</taxon>
        <taxon>Mirini</taxon>
        <taxon>Lygus</taxon>
    </lineage>
</organism>
<keyword evidence="6" id="KW-0645">Protease</keyword>
<evidence type="ECO:0000256" key="11">
    <source>
        <dbReference type="ARBA" id="ARBA00023157"/>
    </source>
</evidence>
<dbReference type="GO" id="GO:0004181">
    <property type="term" value="F:metallocarboxypeptidase activity"/>
    <property type="evidence" value="ECO:0007669"/>
    <property type="project" value="InterPro"/>
</dbReference>
<feature type="domain" description="Peptidase M14" evidence="15">
    <location>
        <begin position="111"/>
        <end position="404"/>
    </location>
</feature>
<evidence type="ECO:0000256" key="13">
    <source>
        <dbReference type="PROSITE-ProRule" id="PRU01379"/>
    </source>
</evidence>
<proteinExistence type="inferred from homology"/>
<keyword evidence="8" id="KW-0378">Hydrolase</keyword>
<sequence length="449" mass="50347">MCRAMKIAALILLSLAQLSIQSSKLRRDTLFGLPLDQPYFSRQQASQYPASARDVYPQNYGSAPGYVQFPGYASGFGYPTGYAPPPVGNYDYAQREGPKPAGDVSPITFQRYSTVDQIDAYLDYLKGRYPELVDVQTIGQSVEGRKIRVVKIQPRIAVKGPRPKILVDAGIHAREWIAPAVALYMINQLVENNHLYKNLTENLEWHIIPLLNPDGYAYSMTEDRMWRKNRANTSNPQCPGVDLNRNFDIFFGGQGTSQDPCDETYTGAGPFSEPEARALRDYAMSLNHIRLYLTLHSYGQYFLYPWGFGDSLPRDWKDLDKLGRIAQHAVQKVRGTKYRVGSSTRLLGVGCGGSDDYMKSKGAKYVYTVEMRGGGQQGFDLPESEMMPAIEESWEGLKSMAYFVLKEKIAAKKSGSRTLGEAERPSAGHLMKSYLKGQNSPYATRTRLE</sequence>
<evidence type="ECO:0000256" key="10">
    <source>
        <dbReference type="ARBA" id="ARBA00023049"/>
    </source>
</evidence>
<dbReference type="InterPro" id="IPR000834">
    <property type="entry name" value="Peptidase_M14"/>
</dbReference>
<dbReference type="AlphaFoldDB" id="A0A146KXR0"/>
<comment type="similarity">
    <text evidence="3 13">Belongs to the peptidase M14 family.</text>
</comment>
<comment type="function">
    <text evidence="12">Involved in the digestion of the blood meal.</text>
</comment>
<comment type="cofactor">
    <cofactor evidence="1">
        <name>Zn(2+)</name>
        <dbReference type="ChEBI" id="CHEBI:29105"/>
    </cofactor>
</comment>
<evidence type="ECO:0000256" key="3">
    <source>
        <dbReference type="ARBA" id="ARBA00005988"/>
    </source>
</evidence>
<dbReference type="PANTHER" id="PTHR11705">
    <property type="entry name" value="PROTEASE FAMILY M14 CARBOXYPEPTIDASE A,B"/>
    <property type="match status" value="1"/>
</dbReference>
<keyword evidence="11" id="KW-1015">Disulfide bond</keyword>
<evidence type="ECO:0000256" key="14">
    <source>
        <dbReference type="SAM" id="SignalP"/>
    </source>
</evidence>
<dbReference type="SMART" id="SM00631">
    <property type="entry name" value="Zn_pept"/>
    <property type="match status" value="1"/>
</dbReference>
<evidence type="ECO:0000256" key="12">
    <source>
        <dbReference type="ARBA" id="ARBA00057299"/>
    </source>
</evidence>
<dbReference type="Pfam" id="PF00246">
    <property type="entry name" value="Peptidase_M14"/>
    <property type="match status" value="1"/>
</dbReference>
<keyword evidence="14" id="KW-0732">Signal</keyword>
<protein>
    <submittedName>
        <fullName evidence="16">Carboxypeptidase B</fullName>
    </submittedName>
</protein>
<name>A0A146KXR0_LYGHE</name>
<dbReference type="PROSITE" id="PS52035">
    <property type="entry name" value="PEPTIDASE_M14"/>
    <property type="match status" value="1"/>
</dbReference>
<dbReference type="FunFam" id="3.40.630.10:FF:000040">
    <property type="entry name" value="zinc carboxypeptidase"/>
    <property type="match status" value="1"/>
</dbReference>
<feature type="chain" id="PRO_5007526787" evidence="14">
    <location>
        <begin position="17"/>
        <end position="449"/>
    </location>
</feature>
<keyword evidence="4" id="KW-0964">Secreted</keyword>
<keyword evidence="10" id="KW-0482">Metalloprotease</keyword>
<dbReference type="SUPFAM" id="SSF53187">
    <property type="entry name" value="Zn-dependent exopeptidases"/>
    <property type="match status" value="1"/>
</dbReference>
<accession>A0A146KXR0</accession>
<evidence type="ECO:0000313" key="16">
    <source>
        <dbReference type="EMBL" id="JAQ00385.1"/>
    </source>
</evidence>
<dbReference type="Gene3D" id="3.40.630.10">
    <property type="entry name" value="Zn peptidases"/>
    <property type="match status" value="1"/>
</dbReference>
<evidence type="ECO:0000256" key="9">
    <source>
        <dbReference type="ARBA" id="ARBA00022833"/>
    </source>
</evidence>
<dbReference type="GO" id="GO:0005615">
    <property type="term" value="C:extracellular space"/>
    <property type="evidence" value="ECO:0007669"/>
    <property type="project" value="TreeGrafter"/>
</dbReference>
<dbReference type="CDD" id="cd03860">
    <property type="entry name" value="M14_CP_A-B_like"/>
    <property type="match status" value="1"/>
</dbReference>
<feature type="signal peptide" evidence="14">
    <location>
        <begin position="1"/>
        <end position="16"/>
    </location>
</feature>
<dbReference type="InterPro" id="IPR057246">
    <property type="entry name" value="CARBOXYPEPT_ZN_1"/>
</dbReference>
<dbReference type="GO" id="GO:0008270">
    <property type="term" value="F:zinc ion binding"/>
    <property type="evidence" value="ECO:0007669"/>
    <property type="project" value="InterPro"/>
</dbReference>
<keyword evidence="7" id="KW-0479">Metal-binding</keyword>
<keyword evidence="5 16" id="KW-0121">Carboxypeptidase</keyword>
<dbReference type="PANTHER" id="PTHR11705:SF140">
    <property type="entry name" value="FI02848P-RELATED"/>
    <property type="match status" value="1"/>
</dbReference>
<keyword evidence="9" id="KW-0862">Zinc</keyword>
<comment type="subcellular location">
    <subcellularLocation>
        <location evidence="2">Secreted</location>
    </subcellularLocation>
</comment>
<dbReference type="EMBL" id="GDHC01018244">
    <property type="protein sequence ID" value="JAQ00385.1"/>
    <property type="molecule type" value="Transcribed_RNA"/>
</dbReference>
<gene>
    <name evidence="16" type="primary">CBPB_10</name>
    <name evidence="16" type="ORF">g.54579</name>
</gene>
<evidence type="ECO:0000256" key="1">
    <source>
        <dbReference type="ARBA" id="ARBA00001947"/>
    </source>
</evidence>
<evidence type="ECO:0000256" key="8">
    <source>
        <dbReference type="ARBA" id="ARBA00022801"/>
    </source>
</evidence>
<dbReference type="PROSITE" id="PS00132">
    <property type="entry name" value="CARBOXYPEPT_ZN_1"/>
    <property type="match status" value="1"/>
</dbReference>
<evidence type="ECO:0000259" key="15">
    <source>
        <dbReference type="PROSITE" id="PS52035"/>
    </source>
</evidence>
<dbReference type="GO" id="GO:0006508">
    <property type="term" value="P:proteolysis"/>
    <property type="evidence" value="ECO:0007669"/>
    <property type="project" value="UniProtKB-KW"/>
</dbReference>
<reference evidence="16" key="1">
    <citation type="journal article" date="2016" name="Gigascience">
        <title>De novo construction of an expanded transcriptome assembly for the western tarnished plant bug, Lygus hesperus.</title>
        <authorList>
            <person name="Tassone E.E."/>
            <person name="Geib S.M."/>
            <person name="Hall B."/>
            <person name="Fabrick J.A."/>
            <person name="Brent C.S."/>
            <person name="Hull J.J."/>
        </authorList>
    </citation>
    <scope>NUCLEOTIDE SEQUENCE</scope>
</reference>
<evidence type="ECO:0000256" key="4">
    <source>
        <dbReference type="ARBA" id="ARBA00022525"/>
    </source>
</evidence>
<evidence type="ECO:0000256" key="2">
    <source>
        <dbReference type="ARBA" id="ARBA00004613"/>
    </source>
</evidence>
<evidence type="ECO:0000256" key="6">
    <source>
        <dbReference type="ARBA" id="ARBA00022670"/>
    </source>
</evidence>
<evidence type="ECO:0000256" key="7">
    <source>
        <dbReference type="ARBA" id="ARBA00022723"/>
    </source>
</evidence>
<dbReference type="PRINTS" id="PR00765">
    <property type="entry name" value="CRBOXYPTASEA"/>
</dbReference>
<evidence type="ECO:0000256" key="5">
    <source>
        <dbReference type="ARBA" id="ARBA00022645"/>
    </source>
</evidence>
<feature type="active site" description="Proton donor/acceptor" evidence="13">
    <location>
        <position position="370"/>
    </location>
</feature>